<comment type="similarity">
    <text evidence="1">Belongs to the Gfo/Idh/MocA family.</text>
</comment>
<dbReference type="SUPFAM" id="SSF55347">
    <property type="entry name" value="Glyceraldehyde-3-phosphate dehydrogenase-like, C-terminal domain"/>
    <property type="match status" value="1"/>
</dbReference>
<gene>
    <name evidence="5" type="ORF">Nans01_48580</name>
</gene>
<dbReference type="GO" id="GO:0016491">
    <property type="term" value="F:oxidoreductase activity"/>
    <property type="evidence" value="ECO:0007669"/>
    <property type="project" value="UniProtKB-KW"/>
</dbReference>
<keyword evidence="2" id="KW-0560">Oxidoreductase</keyword>
<dbReference type="RefSeq" id="WP_285762048.1">
    <property type="nucleotide sequence ID" value="NZ_BSQG01000018.1"/>
</dbReference>
<dbReference type="InterPro" id="IPR000683">
    <property type="entry name" value="Gfo/Idh/MocA-like_OxRdtase_N"/>
</dbReference>
<dbReference type="EMBL" id="BSQG01000018">
    <property type="protein sequence ID" value="GLU50507.1"/>
    <property type="molecule type" value="Genomic_DNA"/>
</dbReference>
<evidence type="ECO:0000259" key="4">
    <source>
        <dbReference type="Pfam" id="PF22725"/>
    </source>
</evidence>
<protein>
    <submittedName>
        <fullName evidence="5">Oxidoreductase</fullName>
    </submittedName>
</protein>
<dbReference type="PANTHER" id="PTHR22604">
    <property type="entry name" value="OXIDOREDUCTASES"/>
    <property type="match status" value="1"/>
</dbReference>
<name>A0A9W6ULA3_9ACTN</name>
<dbReference type="AlphaFoldDB" id="A0A9W6ULA3"/>
<keyword evidence="6" id="KW-1185">Reference proteome</keyword>
<accession>A0A9W6ULA3</accession>
<dbReference type="Gene3D" id="3.40.50.720">
    <property type="entry name" value="NAD(P)-binding Rossmann-like Domain"/>
    <property type="match status" value="1"/>
</dbReference>
<evidence type="ECO:0000256" key="2">
    <source>
        <dbReference type="ARBA" id="ARBA00023002"/>
    </source>
</evidence>
<dbReference type="InterPro" id="IPR055170">
    <property type="entry name" value="GFO_IDH_MocA-like_dom"/>
</dbReference>
<dbReference type="InterPro" id="IPR050984">
    <property type="entry name" value="Gfo/Idh/MocA_domain"/>
</dbReference>
<evidence type="ECO:0000259" key="3">
    <source>
        <dbReference type="Pfam" id="PF01408"/>
    </source>
</evidence>
<proteinExistence type="inferred from homology"/>
<evidence type="ECO:0000256" key="1">
    <source>
        <dbReference type="ARBA" id="ARBA00010928"/>
    </source>
</evidence>
<dbReference type="Gene3D" id="3.30.360.10">
    <property type="entry name" value="Dihydrodipicolinate Reductase, domain 2"/>
    <property type="match status" value="1"/>
</dbReference>
<sequence length="331" mass="36078">MTRLDNAEAPVRLGVLGCADIAWRRTLPAVAATRSVELVAVASRDPDKADRFARRFDCEAVTGYARLLDRDDIDAVYLPLPVGLRHEWITSALLSGRHVLSEKPLTTGYASATELVALAERHGLVLAENFTFPHHSQHREVRALLAAGAIGRVHAFMSEFGVPAREPDDIRNDLKLGGSALLDVGVYPLRAAQYFFGPDLRVEGAALRYDEHTGVDLGGSVLLAAPDGATAQLAFGFGMHYRNTYDHWGAQGALRLDRAFTPPETLAPVLEIQGPDGAGERVLKADHQFRNTLDAFAADVRGVGPRRHDPADTLALARLLDDVRECVRDPR</sequence>
<organism evidence="5 6">
    <name type="scientific">Nocardiopsis ansamitocini</name>
    <dbReference type="NCBI Taxonomy" id="1670832"/>
    <lineage>
        <taxon>Bacteria</taxon>
        <taxon>Bacillati</taxon>
        <taxon>Actinomycetota</taxon>
        <taxon>Actinomycetes</taxon>
        <taxon>Streptosporangiales</taxon>
        <taxon>Nocardiopsidaceae</taxon>
        <taxon>Nocardiopsis</taxon>
    </lineage>
</organism>
<feature type="domain" description="Gfo/Idh/MocA-like oxidoreductase N-terminal" evidence="3">
    <location>
        <begin position="12"/>
        <end position="129"/>
    </location>
</feature>
<dbReference type="GO" id="GO:0000166">
    <property type="term" value="F:nucleotide binding"/>
    <property type="evidence" value="ECO:0007669"/>
    <property type="project" value="InterPro"/>
</dbReference>
<dbReference type="Proteomes" id="UP001165092">
    <property type="component" value="Unassembled WGS sequence"/>
</dbReference>
<dbReference type="PANTHER" id="PTHR22604:SF105">
    <property type="entry name" value="TRANS-1,2-DIHYDROBENZENE-1,2-DIOL DEHYDROGENASE"/>
    <property type="match status" value="1"/>
</dbReference>
<feature type="domain" description="GFO/IDH/MocA-like oxidoreductase" evidence="4">
    <location>
        <begin position="138"/>
        <end position="254"/>
    </location>
</feature>
<evidence type="ECO:0000313" key="6">
    <source>
        <dbReference type="Proteomes" id="UP001165092"/>
    </source>
</evidence>
<evidence type="ECO:0000313" key="5">
    <source>
        <dbReference type="EMBL" id="GLU50507.1"/>
    </source>
</evidence>
<reference evidence="5" key="1">
    <citation type="submission" date="2023-02" db="EMBL/GenBank/DDBJ databases">
        <title>Nocardiopsis ansamitocini NBRC 112285.</title>
        <authorList>
            <person name="Ichikawa N."/>
            <person name="Sato H."/>
            <person name="Tonouchi N."/>
        </authorList>
    </citation>
    <scope>NUCLEOTIDE SEQUENCE</scope>
    <source>
        <strain evidence="5">NBRC 112285</strain>
    </source>
</reference>
<dbReference type="InterPro" id="IPR036291">
    <property type="entry name" value="NAD(P)-bd_dom_sf"/>
</dbReference>
<comment type="caution">
    <text evidence="5">The sequence shown here is derived from an EMBL/GenBank/DDBJ whole genome shotgun (WGS) entry which is preliminary data.</text>
</comment>
<dbReference type="Pfam" id="PF22725">
    <property type="entry name" value="GFO_IDH_MocA_C3"/>
    <property type="match status" value="1"/>
</dbReference>
<dbReference type="Pfam" id="PF01408">
    <property type="entry name" value="GFO_IDH_MocA"/>
    <property type="match status" value="1"/>
</dbReference>
<dbReference type="SUPFAM" id="SSF51735">
    <property type="entry name" value="NAD(P)-binding Rossmann-fold domains"/>
    <property type="match status" value="1"/>
</dbReference>